<dbReference type="RefSeq" id="WP_154286837.1">
    <property type="nucleotide sequence ID" value="NZ_WKJI01000001.1"/>
</dbReference>
<organism evidence="2 3">
    <name type="scientific">Pedobacter puniceum</name>
    <dbReference type="NCBI Taxonomy" id="2666136"/>
    <lineage>
        <taxon>Bacteria</taxon>
        <taxon>Pseudomonadati</taxon>
        <taxon>Bacteroidota</taxon>
        <taxon>Sphingobacteriia</taxon>
        <taxon>Sphingobacteriales</taxon>
        <taxon>Sphingobacteriaceae</taxon>
        <taxon>Pedobacter</taxon>
    </lineage>
</organism>
<sequence>MEKLFKLNRLPIIAVILLLVASISACKKELFTQTTDESVNITGFFEQEASQFSEFQKALKLTGNASYLAAYGTYTVFAPNNDAFKLFLEEQGKTSLEQVDLDVLKDVVKLHIIQDTISTTSFTDGKIKKPTALGQYLTTGASNEGGVTSIIINKTARITRSNVKVGNGIIHCLDRVLQKSVRTLAQEIASKPELSIFNEALVATGWDVKLNAALTVNNGVPSYVSVLAVTNDVYRKSGINSFTDLKNKYSRNGNPASLTDSLNLYIAYKVLPGLKYMADIVSAPSHETKAPLEIISVKLSKDTILFNEDIFGGVLEKGVSANRELSDVSTTNGVLHFVNGDFSIKKRVPTAVFFDIADQPELRQLPSIFRVPGKSQVFNLNTLRDIKWGGNLNPAFTYSVANTGSFAGAYFSDYFSISLRTAVAQWVEFRTPVIIRGRYKVWISFRAIRGSGNCQNTASASLDGVPFSRTVSFGEYRIRTKTDPGGLATDPSAEELEAQGYKNPITFNNLNWNCRLLGTMDIQTTDRHILRLDALTNCNASSATIDMIHFIPVDQNQLTPKFGPNGEIVY</sequence>
<evidence type="ECO:0000313" key="3">
    <source>
        <dbReference type="Proteomes" id="UP000462931"/>
    </source>
</evidence>
<reference evidence="2 3" key="1">
    <citation type="submission" date="2019-11" db="EMBL/GenBank/DDBJ databases">
        <authorList>
            <person name="Cheng Q."/>
            <person name="Yang Z."/>
        </authorList>
    </citation>
    <scope>NUCLEOTIDE SEQUENCE [LARGE SCALE GENOMIC DNA]</scope>
    <source>
        <strain evidence="2 3">HX-22-1</strain>
    </source>
</reference>
<evidence type="ECO:0000313" key="2">
    <source>
        <dbReference type="EMBL" id="MRX46799.1"/>
    </source>
</evidence>
<dbReference type="Gene3D" id="2.30.180.10">
    <property type="entry name" value="FAS1 domain"/>
    <property type="match status" value="2"/>
</dbReference>
<dbReference type="AlphaFoldDB" id="A0A7K0FLF7"/>
<dbReference type="Proteomes" id="UP000462931">
    <property type="component" value="Unassembled WGS sequence"/>
</dbReference>
<dbReference type="PANTHER" id="PTHR10900:SF77">
    <property type="entry name" value="FI19380P1"/>
    <property type="match status" value="1"/>
</dbReference>
<dbReference type="PROSITE" id="PS50213">
    <property type="entry name" value="FAS1"/>
    <property type="match status" value="2"/>
</dbReference>
<keyword evidence="3" id="KW-1185">Reference proteome</keyword>
<dbReference type="PROSITE" id="PS51257">
    <property type="entry name" value="PROKAR_LIPOPROTEIN"/>
    <property type="match status" value="1"/>
</dbReference>
<protein>
    <submittedName>
        <fullName evidence="2">Fasciclin domain-containing protein</fullName>
    </submittedName>
</protein>
<dbReference type="EMBL" id="WKJI01000001">
    <property type="protein sequence ID" value="MRX46799.1"/>
    <property type="molecule type" value="Genomic_DNA"/>
</dbReference>
<feature type="domain" description="FAS1" evidence="1">
    <location>
        <begin position="181"/>
        <end position="342"/>
    </location>
</feature>
<dbReference type="PANTHER" id="PTHR10900">
    <property type="entry name" value="PERIOSTIN-RELATED"/>
    <property type="match status" value="1"/>
</dbReference>
<evidence type="ECO:0000259" key="1">
    <source>
        <dbReference type="PROSITE" id="PS50213"/>
    </source>
</evidence>
<dbReference type="Pfam" id="PF02469">
    <property type="entry name" value="Fasciclin"/>
    <property type="match status" value="1"/>
</dbReference>
<dbReference type="GO" id="GO:0005615">
    <property type="term" value="C:extracellular space"/>
    <property type="evidence" value="ECO:0007669"/>
    <property type="project" value="TreeGrafter"/>
</dbReference>
<gene>
    <name evidence="2" type="ORF">GJJ64_06345</name>
</gene>
<dbReference type="InterPro" id="IPR050904">
    <property type="entry name" value="Adhesion/Biosynth-related"/>
</dbReference>
<proteinExistence type="predicted"/>
<name>A0A7K0FLF7_9SPHI</name>
<accession>A0A7K0FLF7</accession>
<comment type="caution">
    <text evidence="2">The sequence shown here is derived from an EMBL/GenBank/DDBJ whole genome shotgun (WGS) entry which is preliminary data.</text>
</comment>
<dbReference type="InterPro" id="IPR036378">
    <property type="entry name" value="FAS1_dom_sf"/>
</dbReference>
<dbReference type="InterPro" id="IPR000782">
    <property type="entry name" value="FAS1_domain"/>
</dbReference>
<dbReference type="SUPFAM" id="SSF82153">
    <property type="entry name" value="FAS1 domain"/>
    <property type="match status" value="2"/>
</dbReference>
<feature type="domain" description="FAS1" evidence="1">
    <location>
        <begin position="39"/>
        <end position="177"/>
    </location>
</feature>
<dbReference type="SMART" id="SM00554">
    <property type="entry name" value="FAS1"/>
    <property type="match status" value="1"/>
</dbReference>